<comment type="similarity">
    <text evidence="1">Belongs to the AB hydrolase superfamily. AB hydrolase 4 family.</text>
</comment>
<dbReference type="Pfam" id="PF12146">
    <property type="entry name" value="Hydrolase_4"/>
    <property type="match status" value="1"/>
</dbReference>
<name>A0A1Y6BZ20_9BACT</name>
<reference evidence="5" key="1">
    <citation type="submission" date="2017-04" db="EMBL/GenBank/DDBJ databases">
        <authorList>
            <person name="Varghese N."/>
            <person name="Submissions S."/>
        </authorList>
    </citation>
    <scope>NUCLEOTIDE SEQUENCE [LARGE SCALE GENOMIC DNA]</scope>
    <source>
        <strain evidence="5">RKEM611</strain>
    </source>
</reference>
<evidence type="ECO:0000313" key="4">
    <source>
        <dbReference type="EMBL" id="SMF27424.1"/>
    </source>
</evidence>
<dbReference type="InterPro" id="IPR022742">
    <property type="entry name" value="Hydrolase_4"/>
</dbReference>
<dbReference type="PANTHER" id="PTHR10794">
    <property type="entry name" value="ABHYDROLASE DOMAIN-CONTAINING PROTEIN"/>
    <property type="match status" value="1"/>
</dbReference>
<dbReference type="PIRSF" id="PIRSF005211">
    <property type="entry name" value="Ab_hydro_YheT"/>
    <property type="match status" value="1"/>
</dbReference>
<sequence>MSSHTLDRLGVTPFRSIWPLNSRWFQTITPNMLPDIDDSPDQWHHFKLPDGDTIVVAENRPEIEPKRIFVTVHGLTGDYRSNYNVRLCKKLKPLGVVLFRVNLRGAGPGFGHARKTYNAGQSQDLRDVLRAIGKLYPKLPATVMGISMGANIVLKMMGEARLPRFVDSFVAVSPPFDLASTSKKLQQRSPKVDRYFSKRLMKETSKLHRKFPDLGPLDFPESCTVFDFDELYTAPRHGFKSAQDYYDRSSSLHFIPAIKAKGLVLLAKDDPVVNYGDLPKFDKRRVDFVCTPRGGHVGFFNPLSKNGPFWMDHLISSWMKHRLKV</sequence>
<dbReference type="PANTHER" id="PTHR10794:SF63">
    <property type="entry name" value="ALPHA_BETA HYDROLASE 1, ISOFORM A"/>
    <property type="match status" value="1"/>
</dbReference>
<dbReference type="AlphaFoldDB" id="A0A1Y6BZ20"/>
<dbReference type="Gene3D" id="3.40.50.1820">
    <property type="entry name" value="alpha/beta hydrolase"/>
    <property type="match status" value="1"/>
</dbReference>
<proteinExistence type="inferred from homology"/>
<dbReference type="InterPro" id="IPR029058">
    <property type="entry name" value="AB_hydrolase_fold"/>
</dbReference>
<dbReference type="GO" id="GO:0047372">
    <property type="term" value="F:monoacylglycerol lipase activity"/>
    <property type="evidence" value="ECO:0007669"/>
    <property type="project" value="TreeGrafter"/>
</dbReference>
<evidence type="ECO:0000256" key="2">
    <source>
        <dbReference type="PIRSR" id="PIRSR005211-1"/>
    </source>
</evidence>
<organism evidence="4 5">
    <name type="scientific">Pseudobacteriovorax antillogorgiicola</name>
    <dbReference type="NCBI Taxonomy" id="1513793"/>
    <lineage>
        <taxon>Bacteria</taxon>
        <taxon>Pseudomonadati</taxon>
        <taxon>Bdellovibrionota</taxon>
        <taxon>Oligoflexia</taxon>
        <taxon>Oligoflexales</taxon>
        <taxon>Pseudobacteriovoracaceae</taxon>
        <taxon>Pseudobacteriovorax</taxon>
    </lineage>
</organism>
<dbReference type="SUPFAM" id="SSF53474">
    <property type="entry name" value="alpha/beta-Hydrolases"/>
    <property type="match status" value="1"/>
</dbReference>
<feature type="domain" description="Serine aminopeptidase S33" evidence="3">
    <location>
        <begin position="64"/>
        <end position="277"/>
    </location>
</feature>
<protein>
    <recommendedName>
        <fullName evidence="3">Serine aminopeptidase S33 domain-containing protein</fullName>
    </recommendedName>
</protein>
<dbReference type="GO" id="GO:0034338">
    <property type="term" value="F:short-chain carboxylesterase activity"/>
    <property type="evidence" value="ECO:0007669"/>
    <property type="project" value="TreeGrafter"/>
</dbReference>
<accession>A0A1Y6BZ20</accession>
<dbReference type="STRING" id="1513793.SAMN06296036_108223"/>
<dbReference type="InterPro" id="IPR012020">
    <property type="entry name" value="ABHD4"/>
</dbReference>
<keyword evidence="5" id="KW-1185">Reference proteome</keyword>
<dbReference type="Proteomes" id="UP000192907">
    <property type="component" value="Unassembled WGS sequence"/>
</dbReference>
<gene>
    <name evidence="4" type="ORF">SAMN06296036_108223</name>
</gene>
<dbReference type="RefSeq" id="WP_132318718.1">
    <property type="nucleotide sequence ID" value="NZ_FWZT01000008.1"/>
</dbReference>
<dbReference type="OrthoDB" id="332676at2"/>
<evidence type="ECO:0000313" key="5">
    <source>
        <dbReference type="Proteomes" id="UP000192907"/>
    </source>
</evidence>
<dbReference type="EMBL" id="FWZT01000008">
    <property type="protein sequence ID" value="SMF27424.1"/>
    <property type="molecule type" value="Genomic_DNA"/>
</dbReference>
<feature type="active site" description="Charge relay system" evidence="2">
    <location>
        <position position="270"/>
    </location>
</feature>
<feature type="active site" description="Charge relay system" evidence="2">
    <location>
        <position position="147"/>
    </location>
</feature>
<feature type="active site" description="Charge relay system" evidence="2">
    <location>
        <position position="296"/>
    </location>
</feature>
<evidence type="ECO:0000256" key="1">
    <source>
        <dbReference type="ARBA" id="ARBA00010884"/>
    </source>
</evidence>
<dbReference type="InterPro" id="IPR050960">
    <property type="entry name" value="AB_hydrolase_4_sf"/>
</dbReference>
<evidence type="ECO:0000259" key="3">
    <source>
        <dbReference type="Pfam" id="PF12146"/>
    </source>
</evidence>